<dbReference type="HOGENOM" id="CLU_014051_4_1_7"/>
<evidence type="ECO:0000256" key="2">
    <source>
        <dbReference type="ARBA" id="ARBA00023235"/>
    </source>
</evidence>
<name>E6X005_NITSE</name>
<dbReference type="AlphaFoldDB" id="E6X005"/>
<protein>
    <recommendedName>
        <fullName evidence="3">Spermatogenesis-associated protein 20-like TRX domain-containing protein</fullName>
    </recommendedName>
</protein>
<dbReference type="KEGG" id="nsa:Nitsa_1480"/>
<proteinExistence type="inferred from homology"/>
<reference evidence="5" key="2">
    <citation type="submission" date="2011-01" db="EMBL/GenBank/DDBJ databases">
        <title>The complete genome of Nitratifractor salsuginis DSM 16511.</title>
        <authorList>
            <consortium name="US DOE Joint Genome Institute (JGI-PGF)"/>
            <person name="Lucas S."/>
            <person name="Copeland A."/>
            <person name="Lapidus A."/>
            <person name="Bruce D."/>
            <person name="Goodwin L."/>
            <person name="Pitluck S."/>
            <person name="Kyrpides N."/>
            <person name="Mavromatis K."/>
            <person name="Ivanova N."/>
            <person name="Mikhailova N."/>
            <person name="Zeytun A."/>
            <person name="Detter J.C."/>
            <person name="Tapia R."/>
            <person name="Han C."/>
            <person name="Land M."/>
            <person name="Hauser L."/>
            <person name="Markowitz V."/>
            <person name="Cheng J.-F."/>
            <person name="Hugenholtz P."/>
            <person name="Woyke T."/>
            <person name="Wu D."/>
            <person name="Tindall B."/>
            <person name="Schuetze A."/>
            <person name="Brambilla E."/>
            <person name="Klenk H.-P."/>
            <person name="Eisen J.A."/>
        </authorList>
    </citation>
    <scope>NUCLEOTIDE SEQUENCE [LARGE SCALE GENOMIC DNA]</scope>
    <source>
        <strain evidence="5">DSM 16511 / JCM 12458 / E9I37-1</strain>
    </source>
</reference>
<feature type="domain" description="Spermatogenesis-associated protein 20-like TRX" evidence="3">
    <location>
        <begin position="25"/>
        <end position="186"/>
    </location>
</feature>
<dbReference type="Gene3D" id="1.50.10.20">
    <property type="match status" value="1"/>
</dbReference>
<comment type="similarity">
    <text evidence="1">Belongs to the N-acylglucosamine 2-epimerase family.</text>
</comment>
<dbReference type="PIRSF" id="PIRSF006402">
    <property type="entry name" value="UCP006402_thioredoxin"/>
    <property type="match status" value="1"/>
</dbReference>
<organism evidence="4 5">
    <name type="scientific">Nitratifractor salsuginis (strain DSM 16511 / JCM 12458 / E9I37-1)</name>
    <dbReference type="NCBI Taxonomy" id="749222"/>
    <lineage>
        <taxon>Bacteria</taxon>
        <taxon>Pseudomonadati</taxon>
        <taxon>Campylobacterota</taxon>
        <taxon>Epsilonproteobacteria</taxon>
        <taxon>Campylobacterales</taxon>
        <taxon>Sulfurovaceae</taxon>
        <taxon>Nitratifractor</taxon>
    </lineage>
</organism>
<evidence type="ECO:0000259" key="3">
    <source>
        <dbReference type="Pfam" id="PF03190"/>
    </source>
</evidence>
<dbReference type="SUPFAM" id="SSF48208">
    <property type="entry name" value="Six-hairpin glycosidases"/>
    <property type="match status" value="1"/>
</dbReference>
<dbReference type="GO" id="GO:0016853">
    <property type="term" value="F:isomerase activity"/>
    <property type="evidence" value="ECO:0007669"/>
    <property type="project" value="UniProtKB-KW"/>
</dbReference>
<dbReference type="InterPro" id="IPR036249">
    <property type="entry name" value="Thioredoxin-like_sf"/>
</dbReference>
<dbReference type="OrthoDB" id="9762614at2"/>
<dbReference type="GO" id="GO:0005975">
    <property type="term" value="P:carbohydrate metabolic process"/>
    <property type="evidence" value="ECO:0007669"/>
    <property type="project" value="InterPro"/>
</dbReference>
<dbReference type="PANTHER" id="PTHR42899:SF1">
    <property type="entry name" value="SPERMATOGENESIS-ASSOCIATED PROTEIN 20"/>
    <property type="match status" value="1"/>
</dbReference>
<dbReference type="InterPro" id="IPR004879">
    <property type="entry name" value="Ssp411-like_TRX"/>
</dbReference>
<evidence type="ECO:0000313" key="5">
    <source>
        <dbReference type="Proteomes" id="UP000008633"/>
    </source>
</evidence>
<dbReference type="SUPFAM" id="SSF52833">
    <property type="entry name" value="Thioredoxin-like"/>
    <property type="match status" value="1"/>
</dbReference>
<dbReference type="PANTHER" id="PTHR42899">
    <property type="entry name" value="SPERMATOGENESIS-ASSOCIATED PROTEIN 20"/>
    <property type="match status" value="1"/>
</dbReference>
<evidence type="ECO:0000313" key="4">
    <source>
        <dbReference type="EMBL" id="ADV46728.1"/>
    </source>
</evidence>
<keyword evidence="2" id="KW-0413">Isomerase</keyword>
<dbReference type="eggNOG" id="COG1331">
    <property type="taxonomic scope" value="Bacteria"/>
</dbReference>
<dbReference type="EMBL" id="CP002452">
    <property type="protein sequence ID" value="ADV46728.1"/>
    <property type="molecule type" value="Genomic_DNA"/>
</dbReference>
<dbReference type="RefSeq" id="WP_013554417.1">
    <property type="nucleotide sequence ID" value="NC_014935.1"/>
</dbReference>
<dbReference type="InterPro" id="IPR024705">
    <property type="entry name" value="Ssp411"/>
</dbReference>
<dbReference type="InterPro" id="IPR012341">
    <property type="entry name" value="6hp_glycosidase-like_sf"/>
</dbReference>
<gene>
    <name evidence="4" type="ordered locus">Nitsa_1480</name>
</gene>
<evidence type="ECO:0000256" key="1">
    <source>
        <dbReference type="ARBA" id="ARBA00008558"/>
    </source>
</evidence>
<dbReference type="Proteomes" id="UP000008633">
    <property type="component" value="Chromosome"/>
</dbReference>
<sequence>MRYHFLKWVFLLIATLGWMRAEPVNALIHEESPYLQQHAHNPVHWMPWGRAAFEKASREHKPIFLSIGYSTCHWCHVMEHESFEDPEVAAVLNRYFVPIKVDREEHPQIDRYYQQVHRIMTRRSGGWPLTILLTPDRKPFFAATYIPREERYGQPGLLDLLQKAAKLWQKEPGRLGRIGEEITTLMQQVSQRESAEDGVRIREDLSRRFVKALEQDFDREHGGWGSRPKFPRATTLTALIQIHRLTGNKAALDMAEKTLKAMARGGIYDQIEGAFFRYSTDGKWRIPHFEKMLYTNAELLEAYALAAELTGKALYRRIVEETVSVLERHYRDRNGLFYGASDADSLDPETHKKEEGFYFTFAYDEALKALKKAKIPEPEKALEACGISEDGNRADFRSNPYLKEGAACPASDKRVLAKLRAKRPYPFIDTKLQASWNAMLIHGLFTASDLKSKYAQTALATLEALKRELYLHGRLYHQKLPGRTPKVPGLLEDYSFTIAAALDAYEWSQDPAWLDWAKALYAQAKKEFYERGIWYDAQGSFRNPLSLEGGSYRSPLAVMADNLLRLAVLTEDLKYRQDAREILTRQSRVLARYPQTAPMGVLVWLADRYGYVVLKIPAKRLPALRHEITRYTAYPFLLFRAVEESLYQACRVDRCFLYDRDEKGFLEKLARSLKVKN</sequence>
<dbReference type="Pfam" id="PF03190">
    <property type="entry name" value="Thioredox_DsbH"/>
    <property type="match status" value="1"/>
</dbReference>
<keyword evidence="5" id="KW-1185">Reference proteome</keyword>
<dbReference type="Pfam" id="PF07221">
    <property type="entry name" value="GlcNAc_2-epim"/>
    <property type="match status" value="1"/>
</dbReference>
<dbReference type="STRING" id="749222.Nitsa_1480"/>
<dbReference type="CDD" id="cd02955">
    <property type="entry name" value="SSP411"/>
    <property type="match status" value="1"/>
</dbReference>
<accession>E6X005</accession>
<dbReference type="InterPro" id="IPR010819">
    <property type="entry name" value="AGE/CE"/>
</dbReference>
<dbReference type="Gene3D" id="3.40.30.10">
    <property type="entry name" value="Glutaredoxin"/>
    <property type="match status" value="1"/>
</dbReference>
<dbReference type="InterPro" id="IPR008928">
    <property type="entry name" value="6-hairpin_glycosidase_sf"/>
</dbReference>
<reference evidence="4 5" key="1">
    <citation type="journal article" date="2011" name="Stand. Genomic Sci.">
        <title>Complete genome sequence of Nitratifractor salsuginis type strain (E9I37-1).</title>
        <authorList>
            <person name="Anderson I."/>
            <person name="Sikorski J."/>
            <person name="Zeytun A."/>
            <person name="Nolan M."/>
            <person name="Lapidus A."/>
            <person name="Lucas S."/>
            <person name="Hammon N."/>
            <person name="Deshpande S."/>
            <person name="Cheng J.F."/>
            <person name="Tapia R."/>
            <person name="Han C."/>
            <person name="Goodwin L."/>
            <person name="Pitluck S."/>
            <person name="Liolios K."/>
            <person name="Pagani I."/>
            <person name="Ivanova N."/>
            <person name="Huntemann M."/>
            <person name="Mavromatis K."/>
            <person name="Ovchinikova G."/>
            <person name="Pati A."/>
            <person name="Chen A."/>
            <person name="Palaniappan K."/>
            <person name="Land M."/>
            <person name="Hauser L."/>
            <person name="Brambilla E.M."/>
            <person name="Ngatchou-Djao O.D."/>
            <person name="Rohde M."/>
            <person name="Tindall B.J."/>
            <person name="Goker M."/>
            <person name="Detter J.C."/>
            <person name="Woyke T."/>
            <person name="Bristow J."/>
            <person name="Eisen J.A."/>
            <person name="Markowitz V."/>
            <person name="Hugenholtz P."/>
            <person name="Klenk H.P."/>
            <person name="Kyrpides N.C."/>
        </authorList>
    </citation>
    <scope>NUCLEOTIDE SEQUENCE [LARGE SCALE GENOMIC DNA]</scope>
    <source>
        <strain evidence="5">DSM 16511 / JCM 12458 / E9I37-1</strain>
    </source>
</reference>
<dbReference type="Gene3D" id="1.50.10.10">
    <property type="match status" value="1"/>
</dbReference>